<proteinExistence type="predicted"/>
<dbReference type="RefSeq" id="WP_253760664.1">
    <property type="nucleotide sequence ID" value="NZ_JAMZDZ010000001.1"/>
</dbReference>
<comment type="caution">
    <text evidence="1">The sequence shown here is derived from an EMBL/GenBank/DDBJ whole genome shotgun (WGS) entry which is preliminary data.</text>
</comment>
<evidence type="ECO:0000313" key="1">
    <source>
        <dbReference type="EMBL" id="MFC4135679.1"/>
    </source>
</evidence>
<gene>
    <name evidence="1" type="ORF">ACFOZ4_34130</name>
</gene>
<dbReference type="InterPro" id="IPR036390">
    <property type="entry name" value="WH_DNA-bd_sf"/>
</dbReference>
<organism evidence="1 2">
    <name type="scientific">Hamadaea flava</name>
    <dbReference type="NCBI Taxonomy" id="1742688"/>
    <lineage>
        <taxon>Bacteria</taxon>
        <taxon>Bacillati</taxon>
        <taxon>Actinomycetota</taxon>
        <taxon>Actinomycetes</taxon>
        <taxon>Micromonosporales</taxon>
        <taxon>Micromonosporaceae</taxon>
        <taxon>Hamadaea</taxon>
    </lineage>
</organism>
<dbReference type="SUPFAM" id="SSF46785">
    <property type="entry name" value="Winged helix' DNA-binding domain"/>
    <property type="match status" value="1"/>
</dbReference>
<protein>
    <recommendedName>
        <fullName evidence="3">MarR family transcriptional regulator</fullName>
    </recommendedName>
</protein>
<name>A0ABV8LYY5_9ACTN</name>
<dbReference type="Proteomes" id="UP001595816">
    <property type="component" value="Unassembled WGS sequence"/>
</dbReference>
<evidence type="ECO:0000313" key="2">
    <source>
        <dbReference type="Proteomes" id="UP001595816"/>
    </source>
</evidence>
<accession>A0ABV8LYY5</accession>
<evidence type="ECO:0008006" key="3">
    <source>
        <dbReference type="Google" id="ProtNLM"/>
    </source>
</evidence>
<sequence>MKPLLSPVLSVHSHSRARIYAALLAESKRIWTISGLAALLPDVSVEAVRATLYLMLDDRLLDTVPHQRGLTVALTAEGRATVEQITAQWKPAEPAQDRP</sequence>
<keyword evidence="2" id="KW-1185">Reference proteome</keyword>
<reference evidence="2" key="1">
    <citation type="journal article" date="2019" name="Int. J. Syst. Evol. Microbiol.">
        <title>The Global Catalogue of Microorganisms (GCM) 10K type strain sequencing project: providing services to taxonomists for standard genome sequencing and annotation.</title>
        <authorList>
            <consortium name="The Broad Institute Genomics Platform"/>
            <consortium name="The Broad Institute Genome Sequencing Center for Infectious Disease"/>
            <person name="Wu L."/>
            <person name="Ma J."/>
        </authorList>
    </citation>
    <scope>NUCLEOTIDE SEQUENCE [LARGE SCALE GENOMIC DNA]</scope>
    <source>
        <strain evidence="2">CGMCC 4.7289</strain>
    </source>
</reference>
<dbReference type="EMBL" id="JBHSAY010000024">
    <property type="protein sequence ID" value="MFC4135679.1"/>
    <property type="molecule type" value="Genomic_DNA"/>
</dbReference>